<feature type="non-terminal residue" evidence="2">
    <location>
        <position position="1"/>
    </location>
</feature>
<feature type="region of interest" description="Disordered" evidence="1">
    <location>
        <begin position="1"/>
        <end position="34"/>
    </location>
</feature>
<name>A0A5E4R4A1_9NEOP</name>
<feature type="non-terminal residue" evidence="2">
    <location>
        <position position="174"/>
    </location>
</feature>
<evidence type="ECO:0000313" key="3">
    <source>
        <dbReference type="Proteomes" id="UP000324832"/>
    </source>
</evidence>
<accession>A0A5E4R4A1</accession>
<sequence length="174" mass="18781">GTTSDEDAETLGGGEEWQTDEIKAQQSDSNIEDERKHANKLPCLADTVLQNPSIMYKFYRALGLCDGIPATAVNTRRDEVVNISQAMQQLLLRMLDKPEMLAAFIDAGGMDLAIRKLNACHQAGPNSGQGLVSALMNHLKVPPQLINLSTPAGSKKSQQPTLEAPDGLINIAPF</sequence>
<organism evidence="2 3">
    <name type="scientific">Leptidea sinapis</name>
    <dbReference type="NCBI Taxonomy" id="189913"/>
    <lineage>
        <taxon>Eukaryota</taxon>
        <taxon>Metazoa</taxon>
        <taxon>Ecdysozoa</taxon>
        <taxon>Arthropoda</taxon>
        <taxon>Hexapoda</taxon>
        <taxon>Insecta</taxon>
        <taxon>Pterygota</taxon>
        <taxon>Neoptera</taxon>
        <taxon>Endopterygota</taxon>
        <taxon>Lepidoptera</taxon>
        <taxon>Glossata</taxon>
        <taxon>Ditrysia</taxon>
        <taxon>Papilionoidea</taxon>
        <taxon>Pieridae</taxon>
        <taxon>Dismorphiinae</taxon>
        <taxon>Leptidea</taxon>
    </lineage>
</organism>
<evidence type="ECO:0000256" key="1">
    <source>
        <dbReference type="SAM" id="MobiDB-lite"/>
    </source>
</evidence>
<dbReference type="Proteomes" id="UP000324832">
    <property type="component" value="Unassembled WGS sequence"/>
</dbReference>
<dbReference type="EMBL" id="FZQP02006898">
    <property type="protein sequence ID" value="VVD04814.1"/>
    <property type="molecule type" value="Genomic_DNA"/>
</dbReference>
<proteinExistence type="predicted"/>
<protein>
    <submittedName>
        <fullName evidence="2">Uncharacterized protein</fullName>
    </submittedName>
</protein>
<keyword evidence="3" id="KW-1185">Reference proteome</keyword>
<reference evidence="2 3" key="1">
    <citation type="submission" date="2017-07" db="EMBL/GenBank/DDBJ databases">
        <authorList>
            <person name="Talla V."/>
            <person name="Backstrom N."/>
        </authorList>
    </citation>
    <scope>NUCLEOTIDE SEQUENCE [LARGE SCALE GENOMIC DNA]</scope>
</reference>
<dbReference type="AlphaFoldDB" id="A0A5E4R4A1"/>
<gene>
    <name evidence="2" type="ORF">LSINAPIS_LOCUS14492</name>
</gene>
<evidence type="ECO:0000313" key="2">
    <source>
        <dbReference type="EMBL" id="VVD04814.1"/>
    </source>
</evidence>